<dbReference type="SUPFAM" id="SSF52047">
    <property type="entry name" value="RNI-like"/>
    <property type="match status" value="1"/>
</dbReference>
<accession>A0ABP0MTI2</accession>
<comment type="caution">
    <text evidence="2">The sequence shown here is derived from an EMBL/GenBank/DDBJ whole genome shotgun (WGS) entry which is preliminary data.</text>
</comment>
<gene>
    <name evidence="2" type="ORF">CCMP2556_LOCUS27045</name>
</gene>
<organism evidence="2 3">
    <name type="scientific">Durusdinium trenchii</name>
    <dbReference type="NCBI Taxonomy" id="1381693"/>
    <lineage>
        <taxon>Eukaryota</taxon>
        <taxon>Sar</taxon>
        <taxon>Alveolata</taxon>
        <taxon>Dinophyceae</taxon>
        <taxon>Suessiales</taxon>
        <taxon>Symbiodiniaceae</taxon>
        <taxon>Durusdinium</taxon>
    </lineage>
</organism>
<proteinExistence type="predicted"/>
<keyword evidence="1" id="KW-0812">Transmembrane</keyword>
<evidence type="ECO:0000313" key="2">
    <source>
        <dbReference type="EMBL" id="CAK9053987.1"/>
    </source>
</evidence>
<dbReference type="EMBL" id="CAXAMN010019302">
    <property type="protein sequence ID" value="CAK9053987.1"/>
    <property type="molecule type" value="Genomic_DNA"/>
</dbReference>
<feature type="transmembrane region" description="Helical" evidence="1">
    <location>
        <begin position="153"/>
        <end position="175"/>
    </location>
</feature>
<feature type="non-terminal residue" evidence="2">
    <location>
        <position position="1"/>
    </location>
</feature>
<evidence type="ECO:0000256" key="1">
    <source>
        <dbReference type="SAM" id="Phobius"/>
    </source>
</evidence>
<name>A0ABP0MTI2_9DINO</name>
<protein>
    <submittedName>
        <fullName evidence="2">Uncharacterized protein</fullName>
    </submittedName>
</protein>
<sequence>QALVAAVGLRTGHSFRGTAFLEATGTGLLPIISDQFDLFKDIVFAGFCFQSHSLLVQFLAPCSLAYSLLIHVYFICDDSVLAELSQCYIPLLLLRSSPPSIDVEVAEDGNTVACSVWPIFYRQTTPTKRWVLLLENLPQCVLAAVFLKLQGVSLLVAILNLLCPVLQLSLAFLLFHPLRRASGPFLGHRVARALQDHDCHYAQRLWEEAEAEKDLDLFKAMLPEIRQLRQAFQLQVGEPLSEDSLLLIREWWPVLVEQTTEVSLYGHDLQADGAKVLSKALEVNRSLQKLSLVGNALSDFGVQVLASAAKSSVLEELYVAALKNKEKSKALAQFMAGKSRQNDLDLKECLSNPIAKVEARSFVKLMEQVNQMGLGQLRPLGMMKAPLRPTGRLVVECAMRNGDGCPDFMTSVGQLDLIHLVWEAQKPDNSAGEDDVPEQATEDASGALENVRSEASDVAIPGPSTPEEAQEVLEALEALRVVAQKESVRGIQRLVKDFQKVDRLERLERGIELLDKARLLPRLGGTSSAPKSDFEPWSHLVSIVNAFGGPEDFNKRVEAVNLQHFDECLDVLNAAGLTRKPGQEAMNSRDFSSAVSAWKEVVGILVTAGGPALFLESLKGIAVEDFLRMVGLLRQAGLARPLDDEDGVEMTRRPSFSYGYGESAGRIRNEMLQDFVQRVIQAGGFHAFWHALKGVDLMKLKGDLHCLAVIRRKLQELIAEDWWLAVHDAEGLEELLHSALAERKRRADDLTLKQRQQLVKRFREVGGVEAFLDGFANINLSQMLQQHKALHKARIRDVGVIEALSKIGELVKNKVEHLHGLQAVAATLVRWGDRHYRGEEPVRLWKAMHQQVTWLLMAIEENGALLKATVNHGNHPGKEPELTPARLAQFLQALRPVGGVPGFLAAFRGLDFPMAAAQARILHDACVRSKETTKRLAVIFGLLRFNLTQLRGLEHFLRNFVAPVFAEAGPWWERVEVSEGGVIASE</sequence>
<keyword evidence="3" id="KW-1185">Reference proteome</keyword>
<keyword evidence="1" id="KW-0472">Membrane</keyword>
<evidence type="ECO:0000313" key="3">
    <source>
        <dbReference type="Proteomes" id="UP001642484"/>
    </source>
</evidence>
<keyword evidence="1" id="KW-1133">Transmembrane helix</keyword>
<dbReference type="Proteomes" id="UP001642484">
    <property type="component" value="Unassembled WGS sequence"/>
</dbReference>
<dbReference type="InterPro" id="IPR032675">
    <property type="entry name" value="LRR_dom_sf"/>
</dbReference>
<reference evidence="2 3" key="1">
    <citation type="submission" date="2024-02" db="EMBL/GenBank/DDBJ databases">
        <authorList>
            <person name="Chen Y."/>
            <person name="Shah S."/>
            <person name="Dougan E. K."/>
            <person name="Thang M."/>
            <person name="Chan C."/>
        </authorList>
    </citation>
    <scope>NUCLEOTIDE SEQUENCE [LARGE SCALE GENOMIC DNA]</scope>
</reference>
<dbReference type="Gene3D" id="3.80.10.10">
    <property type="entry name" value="Ribonuclease Inhibitor"/>
    <property type="match status" value="1"/>
</dbReference>